<keyword evidence="7" id="KW-1185">Reference proteome</keyword>
<feature type="binding site" evidence="4">
    <location>
        <position position="661"/>
    </location>
    <ligand>
        <name>3'-phosphoadenylyl sulfate</name>
        <dbReference type="ChEBI" id="CHEBI:58339"/>
    </ligand>
</feature>
<dbReference type="GeneID" id="20227999"/>
<dbReference type="RefSeq" id="XP_009033888.1">
    <property type="nucleotide sequence ID" value="XM_009035640.1"/>
</dbReference>
<feature type="domain" description="Sulfotransferase" evidence="5">
    <location>
        <begin position="555"/>
        <end position="676"/>
    </location>
</feature>
<accession>F0XZZ2</accession>
<dbReference type="KEGG" id="aaf:AURANDRAFT_70941"/>
<evidence type="ECO:0000256" key="3">
    <source>
        <dbReference type="PIRSR" id="PIRSR637359-1"/>
    </source>
</evidence>
<dbReference type="InterPro" id="IPR000863">
    <property type="entry name" value="Sulfotransferase_dom"/>
</dbReference>
<sequence length="1132" mass="121027">MAALLASCFPEDDAERLYDEVPLDVLGKAARDNEAVLADFLRALRACEAAERQSAAAQAGLARVAKRVAAVGASHGALAVVARASAARAAAHATTAAALAAAAASCAAADGPAAGPAVAAAADAAAEVARERKRLRGRVGAARLKHRLALRERYRDLDGARVAAATAVYRGDVRRASAVEAVVAALLETERAHLSARLGAVVPAPAAEADRARRRAKRFADARAEPGATRRYAAALRVLDWDFQRRQTARDEPETLASPLPPVVSRAAAALFRVGHKVDATREHVQVLQNFPHARRAILATIGRFRDAPDLGDRDAALAVDALAALFCAAVKAKDAHGATQALVLAATFYRETDGDRAFVVEADAFREAAHAAIDARGADAFYDDALLDGVAGELRLVDVERPSPWDDHLDDAQLAEAVLHVHTVLFNRLVAVVANMRLLGEPDDMRLSLVLLAGAVARAEKKDNKSKNDECQMAVGGKLIRFKPIAHVDYGKKRSGPPTLADATCVGGYGYFGQTCCVLDAEQPYVNSKTGQKFAVTRYRGQVGARLNVTRCLPKVVIGGVQKGGSTALAAILSAHPNVQFAPHKELHYFDGGPAFCRGTAKYLSQMKPMNAAVAPHAPGPSVGEFISAEATPFYVASPVACRNFAAEMPDDAKLIVIVREPVSRLYSEFQMERRRVEPQRKFLGNLQRHAASLMLCYAKSAVEKNQSTALAACLNGRNATGLMSRDRENRYAMLLGRVSSVIARVREVAVARTPEGDGALTRFPPGSLARLLDACFAPASRGQRIVFDFAACAPRVAANAPFVAAVQNEASLFLHCLSTAVLQNSTRLLDAGACVRDKNGTAPDAFPAAWTELRDATAARLRAPPHGRRLAKDKKTDKKMGWAAEAHVARFIAACFKPSTGDDGSTTAFLTKLCYPLQSLEYLMPKAGLATEAEALEKCSADHFGKANYVAKTDEEAHAFLKKCKPKANGAIQRDFVYRSLYATQLRRCYYQGVKRAQTLVLDGAALRDDPAAVAKDVEAFAGLPAFAYAPDLVSPTHAVAEQAQRASIAKAFPSFDERIGWSIHGEYDDEGLPASVQSTLDAFFAPHNAEFFRLLGRELPDWTRPAGAALGGDRDDKRAEALAEIGLGV</sequence>
<dbReference type="Pfam" id="PF00685">
    <property type="entry name" value="Sulfotransfer_1"/>
    <property type="match status" value="1"/>
</dbReference>
<evidence type="ECO:0000256" key="2">
    <source>
        <dbReference type="ARBA" id="ARBA00023180"/>
    </source>
</evidence>
<dbReference type="OrthoDB" id="411451at2759"/>
<name>F0XZZ2_AURAN</name>
<dbReference type="Gene3D" id="3.40.50.300">
    <property type="entry name" value="P-loop containing nucleotide triphosphate hydrolases"/>
    <property type="match status" value="2"/>
</dbReference>
<dbReference type="EMBL" id="GL833122">
    <property type="protein sequence ID" value="EGB11530.1"/>
    <property type="molecule type" value="Genomic_DNA"/>
</dbReference>
<dbReference type="Proteomes" id="UP000002729">
    <property type="component" value="Unassembled WGS sequence"/>
</dbReference>
<keyword evidence="2" id="KW-0325">Glycoprotein</keyword>
<dbReference type="SUPFAM" id="SSF52540">
    <property type="entry name" value="P-loop containing nucleoside triphosphate hydrolases"/>
    <property type="match status" value="2"/>
</dbReference>
<dbReference type="InParanoid" id="F0XZZ2"/>
<dbReference type="PANTHER" id="PTHR10605:SF72">
    <property type="entry name" value="HEPARAN SULFATE 3-O SULFOTRANSFERASE-B, ISOFORM A"/>
    <property type="match status" value="1"/>
</dbReference>
<dbReference type="InterPro" id="IPR027417">
    <property type="entry name" value="P-loop_NTPase"/>
</dbReference>
<protein>
    <recommendedName>
        <fullName evidence="5">Sulfotransferase domain-containing protein</fullName>
    </recommendedName>
</protein>
<evidence type="ECO:0000313" key="6">
    <source>
        <dbReference type="EMBL" id="EGB11530.1"/>
    </source>
</evidence>
<feature type="binding site" evidence="4">
    <location>
        <position position="669"/>
    </location>
    <ligand>
        <name>3'-phosphoadenylyl sulfate</name>
        <dbReference type="ChEBI" id="CHEBI:58339"/>
    </ligand>
</feature>
<proteinExistence type="predicted"/>
<dbReference type="AlphaFoldDB" id="F0XZZ2"/>
<evidence type="ECO:0000313" key="7">
    <source>
        <dbReference type="Proteomes" id="UP000002729"/>
    </source>
</evidence>
<feature type="active site" description="For sulfotransferase activity" evidence="3">
    <location>
        <position position="564"/>
    </location>
</feature>
<evidence type="ECO:0000256" key="4">
    <source>
        <dbReference type="PIRSR" id="PIRSR637359-2"/>
    </source>
</evidence>
<evidence type="ECO:0000259" key="5">
    <source>
        <dbReference type="Pfam" id="PF00685"/>
    </source>
</evidence>
<keyword evidence="1" id="KW-0808">Transferase</keyword>
<organism evidence="7">
    <name type="scientific">Aureococcus anophagefferens</name>
    <name type="common">Harmful bloom alga</name>
    <dbReference type="NCBI Taxonomy" id="44056"/>
    <lineage>
        <taxon>Eukaryota</taxon>
        <taxon>Sar</taxon>
        <taxon>Stramenopiles</taxon>
        <taxon>Ochrophyta</taxon>
        <taxon>Pelagophyceae</taxon>
        <taxon>Pelagomonadales</taxon>
        <taxon>Pelagomonadaceae</taxon>
        <taxon>Aureococcus</taxon>
    </lineage>
</organism>
<dbReference type="InterPro" id="IPR037359">
    <property type="entry name" value="NST/OST"/>
</dbReference>
<reference evidence="6 7" key="1">
    <citation type="journal article" date="2011" name="Proc. Natl. Acad. Sci. U.S.A.">
        <title>Niche of harmful alga Aureococcus anophagefferens revealed through ecogenomics.</title>
        <authorList>
            <person name="Gobler C.J."/>
            <person name="Berry D.L."/>
            <person name="Dyhrman S.T."/>
            <person name="Wilhelm S.W."/>
            <person name="Salamov A."/>
            <person name="Lobanov A.V."/>
            <person name="Zhang Y."/>
            <person name="Collier J.L."/>
            <person name="Wurch L.L."/>
            <person name="Kustka A.B."/>
            <person name="Dill B.D."/>
            <person name="Shah M."/>
            <person name="VerBerkmoes N.C."/>
            <person name="Kuo A."/>
            <person name="Terry A."/>
            <person name="Pangilinan J."/>
            <person name="Lindquist E.A."/>
            <person name="Lucas S."/>
            <person name="Paulsen I.T."/>
            <person name="Hattenrath-Lehmann T.K."/>
            <person name="Talmage S.C."/>
            <person name="Walker E.A."/>
            <person name="Koch F."/>
            <person name="Burson A.M."/>
            <person name="Marcoval M.A."/>
            <person name="Tang Y.Z."/>
            <person name="Lecleir G.R."/>
            <person name="Coyne K.J."/>
            <person name="Berg G.M."/>
            <person name="Bertrand E.M."/>
            <person name="Saito M.A."/>
            <person name="Gladyshev V.N."/>
            <person name="Grigoriev I.V."/>
        </authorList>
    </citation>
    <scope>NUCLEOTIDE SEQUENCE [LARGE SCALE GENOMIC DNA]</scope>
    <source>
        <strain evidence="7">CCMP 1984</strain>
    </source>
</reference>
<dbReference type="PANTHER" id="PTHR10605">
    <property type="entry name" value="HEPARAN SULFATE SULFOTRANSFERASE"/>
    <property type="match status" value="1"/>
</dbReference>
<evidence type="ECO:0000256" key="1">
    <source>
        <dbReference type="ARBA" id="ARBA00022679"/>
    </source>
</evidence>
<dbReference type="GO" id="GO:0008467">
    <property type="term" value="F:[heparan sulfate]-glucosamine 3-sulfotransferase activity"/>
    <property type="evidence" value="ECO:0007669"/>
    <property type="project" value="TreeGrafter"/>
</dbReference>
<gene>
    <name evidence="6" type="ORF">AURANDRAFT_70941</name>
</gene>
<dbReference type="eggNOG" id="KOG3704">
    <property type="taxonomic scope" value="Eukaryota"/>
</dbReference>